<dbReference type="Pfam" id="PF07727">
    <property type="entry name" value="RVT_2"/>
    <property type="match status" value="1"/>
</dbReference>
<evidence type="ECO:0000259" key="2">
    <source>
        <dbReference type="Pfam" id="PF07727"/>
    </source>
</evidence>
<protein>
    <submittedName>
        <fullName evidence="3">Retrovirus-related pol polyprotein from transposon TNT 1-94</fullName>
    </submittedName>
</protein>
<feature type="region of interest" description="Disordered" evidence="1">
    <location>
        <begin position="71"/>
        <end position="104"/>
    </location>
</feature>
<organism evidence="3 4">
    <name type="scientific">Tanacetum coccineum</name>
    <dbReference type="NCBI Taxonomy" id="301880"/>
    <lineage>
        <taxon>Eukaryota</taxon>
        <taxon>Viridiplantae</taxon>
        <taxon>Streptophyta</taxon>
        <taxon>Embryophyta</taxon>
        <taxon>Tracheophyta</taxon>
        <taxon>Spermatophyta</taxon>
        <taxon>Magnoliopsida</taxon>
        <taxon>eudicotyledons</taxon>
        <taxon>Gunneridae</taxon>
        <taxon>Pentapetalae</taxon>
        <taxon>asterids</taxon>
        <taxon>campanulids</taxon>
        <taxon>Asterales</taxon>
        <taxon>Asteraceae</taxon>
        <taxon>Asteroideae</taxon>
        <taxon>Anthemideae</taxon>
        <taxon>Anthemidinae</taxon>
        <taxon>Tanacetum</taxon>
    </lineage>
</organism>
<reference evidence="3" key="2">
    <citation type="submission" date="2022-01" db="EMBL/GenBank/DDBJ databases">
        <authorList>
            <person name="Yamashiro T."/>
            <person name="Shiraishi A."/>
            <person name="Satake H."/>
            <person name="Nakayama K."/>
        </authorList>
    </citation>
    <scope>NUCLEOTIDE SEQUENCE</scope>
</reference>
<reference evidence="3" key="1">
    <citation type="journal article" date="2022" name="Int. J. Mol. Sci.">
        <title>Draft Genome of Tanacetum Coccineum: Genomic Comparison of Closely Related Tanacetum-Family Plants.</title>
        <authorList>
            <person name="Yamashiro T."/>
            <person name="Shiraishi A."/>
            <person name="Nakayama K."/>
            <person name="Satake H."/>
        </authorList>
    </citation>
    <scope>NUCLEOTIDE SEQUENCE</scope>
</reference>
<evidence type="ECO:0000313" key="3">
    <source>
        <dbReference type="EMBL" id="GJT14654.1"/>
    </source>
</evidence>
<dbReference type="InterPro" id="IPR013103">
    <property type="entry name" value="RVT_2"/>
</dbReference>
<comment type="caution">
    <text evidence="3">The sequence shown here is derived from an EMBL/GenBank/DDBJ whole genome shotgun (WGS) entry which is preliminary data.</text>
</comment>
<evidence type="ECO:0000313" key="4">
    <source>
        <dbReference type="Proteomes" id="UP001151760"/>
    </source>
</evidence>
<feature type="domain" description="Reverse transcriptase Ty1/copia-type" evidence="2">
    <location>
        <begin position="466"/>
        <end position="536"/>
    </location>
</feature>
<dbReference type="Proteomes" id="UP001151760">
    <property type="component" value="Unassembled WGS sequence"/>
</dbReference>
<gene>
    <name evidence="3" type="ORF">Tco_0861696</name>
</gene>
<accession>A0ABQ5BMQ2</accession>
<keyword evidence="4" id="KW-1185">Reference proteome</keyword>
<feature type="compositionally biased region" description="Low complexity" evidence="1">
    <location>
        <begin position="75"/>
        <end position="104"/>
    </location>
</feature>
<sequence length="897" mass="102336">MAFTMVLYGHFERPIEIWSSDMLNKLEADVFPKDDGGDTDVGKEAKLEVSDEEQVLEEDDVEEDYYSVGVPTDLESNGSASESTSSKAFTSSSMPPPTLISSSSLLGNASQKMQDLYGKKALLKQIWRKRSIKEDAKRICGNIYLQKFTIGLGNELDSAYESFLHILSMLELHAVQCPLKDRKFEEDWKLDGKLAMINSIDKEFMRKTGRSIDLKAKRMGLLLISSKIVTKTVKTSVGQGIFRTKGLGNKGRAQSTRKITKEYDIFDSGRKNAAMDVYCQETKDMLLFVIEFKAVVMSAWSIGPTYSIGSLTNIIPSGGIILFGFPAKATEDEAYLSLQFMRPLGCSLTYTYFNLDHLGITRKVQDCLHVNFLENQENQKGKGPDWMLDLDLLTPSWNYIPSYDSRGTYFCKRKVTLIPLKIKLYMMELTEPIRKVSKALADESWVDAMQEELLLFNAYKSNGVFVTYQKAKRVIGTKWVFRNKRDERGTIIKNKARLVAQGYRQEEGVDYDEVFAPVAPEFEAIRSFWAFAILMGIYCRSDGVKSDLLVVMATSRRGLHQAPREWIERDILLVKASALVESQQKSEVQLFLLIRNGIDRTYSNGTPFLMYPRAASSARDAQGTHTQSAAHSQSAALSQVLPSQCCSFSTMLTSNGTDDLMMLVFYSKSPNDYTPQSVSQTSGGDDGTFSCICFSNREVRRDSRSILISQAIQILKSKSQALKLSKFVQPVVKYHALWVENQKLKQQKRRRKKQKKKMLLLLIWIRRSDETEEVNSEEKEAFNVKSGKKKTEELDFETTHQQEVFEHYWSHTISTFKSHNSRWKELLTKFKPLLKNSFKVFVPMDSYEKRKGVVEGKRCTKTLKKRKATITWKHSHQKPKVEIRKSIDELRILIFGL</sequence>
<name>A0ABQ5BMQ2_9ASTR</name>
<evidence type="ECO:0000256" key="1">
    <source>
        <dbReference type="SAM" id="MobiDB-lite"/>
    </source>
</evidence>
<proteinExistence type="predicted"/>
<dbReference type="EMBL" id="BQNB010013331">
    <property type="protein sequence ID" value="GJT14654.1"/>
    <property type="molecule type" value="Genomic_DNA"/>
</dbReference>